<dbReference type="EMBL" id="JACAGB010000003">
    <property type="protein sequence ID" value="KAF6374390.1"/>
    <property type="molecule type" value="Genomic_DNA"/>
</dbReference>
<proteinExistence type="predicted"/>
<organism evidence="1 2">
    <name type="scientific">Pipistrellus kuhlii</name>
    <name type="common">Kuhl's pipistrelle</name>
    <dbReference type="NCBI Taxonomy" id="59472"/>
    <lineage>
        <taxon>Eukaryota</taxon>
        <taxon>Metazoa</taxon>
        <taxon>Chordata</taxon>
        <taxon>Craniata</taxon>
        <taxon>Vertebrata</taxon>
        <taxon>Euteleostomi</taxon>
        <taxon>Mammalia</taxon>
        <taxon>Eutheria</taxon>
        <taxon>Laurasiatheria</taxon>
        <taxon>Chiroptera</taxon>
        <taxon>Yangochiroptera</taxon>
        <taxon>Vespertilionidae</taxon>
        <taxon>Pipistrellus</taxon>
    </lineage>
</organism>
<dbReference type="Proteomes" id="UP000558488">
    <property type="component" value="Unassembled WGS sequence"/>
</dbReference>
<reference evidence="1 2" key="1">
    <citation type="journal article" date="2020" name="Nature">
        <title>Six reference-quality genomes reveal evolution of bat adaptations.</title>
        <authorList>
            <person name="Jebb D."/>
            <person name="Huang Z."/>
            <person name="Pippel M."/>
            <person name="Hughes G.M."/>
            <person name="Lavrichenko K."/>
            <person name="Devanna P."/>
            <person name="Winkler S."/>
            <person name="Jermiin L.S."/>
            <person name="Skirmuntt E.C."/>
            <person name="Katzourakis A."/>
            <person name="Burkitt-Gray L."/>
            <person name="Ray D.A."/>
            <person name="Sullivan K.A.M."/>
            <person name="Roscito J.G."/>
            <person name="Kirilenko B.M."/>
            <person name="Davalos L.M."/>
            <person name="Corthals A.P."/>
            <person name="Power M.L."/>
            <person name="Jones G."/>
            <person name="Ransome R.D."/>
            <person name="Dechmann D.K.N."/>
            <person name="Locatelli A.G."/>
            <person name="Puechmaille S.J."/>
            <person name="Fedrigo O."/>
            <person name="Jarvis E.D."/>
            <person name="Hiller M."/>
            <person name="Vernes S.C."/>
            <person name="Myers E.W."/>
            <person name="Teeling E.C."/>
        </authorList>
    </citation>
    <scope>NUCLEOTIDE SEQUENCE [LARGE SCALE GENOMIC DNA]</scope>
    <source>
        <strain evidence="1">MPipKuh1</strain>
        <tissue evidence="1">Flight muscle</tissue>
    </source>
</reference>
<comment type="caution">
    <text evidence="1">The sequence shown here is derived from an EMBL/GenBank/DDBJ whole genome shotgun (WGS) entry which is preliminary data.</text>
</comment>
<gene>
    <name evidence="1" type="ORF">mPipKuh1_009609</name>
</gene>
<sequence>MFQEGYKFQRVLCNPQKLCSECKERYLVFEIYNILYNSNYCEEYKVWKGKVCHLLNRVMRQIILKESHTGCGKCFDTFQNGIIHLHTSNPNQIQTGVCSIESKHSLIKEMVPWPEVSLCSKILSLMASGGGPVVLGMKGVRATVRVVVFIDWSALG</sequence>
<accession>A0A7J7ZKZ8</accession>
<evidence type="ECO:0000313" key="2">
    <source>
        <dbReference type="Proteomes" id="UP000558488"/>
    </source>
</evidence>
<evidence type="ECO:0000313" key="1">
    <source>
        <dbReference type="EMBL" id="KAF6374390.1"/>
    </source>
</evidence>
<keyword evidence="2" id="KW-1185">Reference proteome</keyword>
<protein>
    <submittedName>
        <fullName evidence="1">Uncharacterized protein</fullName>
    </submittedName>
</protein>
<dbReference type="AlphaFoldDB" id="A0A7J7ZKZ8"/>
<name>A0A7J7ZKZ8_PIPKU</name>